<evidence type="ECO:0000313" key="2">
    <source>
        <dbReference type="EMBL" id="GFE38553.1"/>
    </source>
</evidence>
<feature type="compositionally biased region" description="Basic and acidic residues" evidence="1">
    <location>
        <begin position="56"/>
        <end position="67"/>
    </location>
</feature>
<evidence type="ECO:0000313" key="3">
    <source>
        <dbReference type="Proteomes" id="UP000431826"/>
    </source>
</evidence>
<feature type="compositionally biased region" description="Polar residues" evidence="1">
    <location>
        <begin position="35"/>
        <end position="48"/>
    </location>
</feature>
<sequence>MAGAPSACAPTASSSRSARCTDPIKVGWEEDSPFTIANANPQVRSQRGTGPGHGTNSRDRARLPGVR</sequence>
<name>A0A640UR90_9ACTN</name>
<accession>A0A640UR90</accession>
<comment type="caution">
    <text evidence="2">The sequence shown here is derived from an EMBL/GenBank/DDBJ whole genome shotgun (WGS) entry which is preliminary data.</text>
</comment>
<keyword evidence="3" id="KW-1185">Reference proteome</keyword>
<proteinExistence type="predicted"/>
<feature type="compositionally biased region" description="Low complexity" evidence="1">
    <location>
        <begin position="1"/>
        <end position="21"/>
    </location>
</feature>
<dbReference type="EMBL" id="BLIR01000001">
    <property type="protein sequence ID" value="GFE38553.1"/>
    <property type="molecule type" value="Genomic_DNA"/>
</dbReference>
<evidence type="ECO:0000256" key="1">
    <source>
        <dbReference type="SAM" id="MobiDB-lite"/>
    </source>
</evidence>
<protein>
    <submittedName>
        <fullName evidence="2">Uncharacterized protein</fullName>
    </submittedName>
</protein>
<reference evidence="2 3" key="1">
    <citation type="submission" date="2019-12" db="EMBL/GenBank/DDBJ databases">
        <title>Whole genome shotgun sequence of Streptomyces tubercidicus NBRC 13090.</title>
        <authorList>
            <person name="Ichikawa N."/>
            <person name="Kimura A."/>
            <person name="Kitahashi Y."/>
            <person name="Komaki H."/>
            <person name="Tamura T."/>
        </authorList>
    </citation>
    <scope>NUCLEOTIDE SEQUENCE [LARGE SCALE GENOMIC DNA]</scope>
    <source>
        <strain evidence="2 3">NBRC 13090</strain>
    </source>
</reference>
<dbReference type="AlphaFoldDB" id="A0A640UR90"/>
<gene>
    <name evidence="2" type="ORF">Stube_32260</name>
</gene>
<organism evidence="2 3">
    <name type="scientific">Streptomyces tubercidicus</name>
    <dbReference type="NCBI Taxonomy" id="47759"/>
    <lineage>
        <taxon>Bacteria</taxon>
        <taxon>Bacillati</taxon>
        <taxon>Actinomycetota</taxon>
        <taxon>Actinomycetes</taxon>
        <taxon>Kitasatosporales</taxon>
        <taxon>Streptomycetaceae</taxon>
        <taxon>Streptomyces</taxon>
    </lineage>
</organism>
<feature type="region of interest" description="Disordered" evidence="1">
    <location>
        <begin position="1"/>
        <end position="67"/>
    </location>
</feature>
<dbReference type="Proteomes" id="UP000431826">
    <property type="component" value="Unassembled WGS sequence"/>
</dbReference>